<protein>
    <submittedName>
        <fullName evidence="1">Uncharacterized protein</fullName>
    </submittedName>
</protein>
<dbReference type="EMBL" id="BARS01019692">
    <property type="protein sequence ID" value="GAF93699.1"/>
    <property type="molecule type" value="Genomic_DNA"/>
</dbReference>
<proteinExistence type="predicted"/>
<dbReference type="AlphaFoldDB" id="X0TKB5"/>
<evidence type="ECO:0000313" key="1">
    <source>
        <dbReference type="EMBL" id="GAF93699.1"/>
    </source>
</evidence>
<gene>
    <name evidence="1" type="ORF">S01H1_31868</name>
</gene>
<accession>X0TKB5</accession>
<sequence length="52" mass="5974">MYQTMLLHIAPFCAQRTEQLYRFSVEGVSYMTLNRFSVLDLSAGLVYAAYGF</sequence>
<comment type="caution">
    <text evidence="1">The sequence shown here is derived from an EMBL/GenBank/DDBJ whole genome shotgun (WGS) entry which is preliminary data.</text>
</comment>
<organism evidence="1">
    <name type="scientific">marine sediment metagenome</name>
    <dbReference type="NCBI Taxonomy" id="412755"/>
    <lineage>
        <taxon>unclassified sequences</taxon>
        <taxon>metagenomes</taxon>
        <taxon>ecological metagenomes</taxon>
    </lineage>
</organism>
<reference evidence="1" key="1">
    <citation type="journal article" date="2014" name="Front. Microbiol.">
        <title>High frequency of phylogenetically diverse reductive dehalogenase-homologous genes in deep subseafloor sedimentary metagenomes.</title>
        <authorList>
            <person name="Kawai M."/>
            <person name="Futagami T."/>
            <person name="Toyoda A."/>
            <person name="Takaki Y."/>
            <person name="Nishi S."/>
            <person name="Hori S."/>
            <person name="Arai W."/>
            <person name="Tsubouchi T."/>
            <person name="Morono Y."/>
            <person name="Uchiyama I."/>
            <person name="Ito T."/>
            <person name="Fujiyama A."/>
            <person name="Inagaki F."/>
            <person name="Takami H."/>
        </authorList>
    </citation>
    <scope>NUCLEOTIDE SEQUENCE</scope>
    <source>
        <strain evidence="1">Expedition CK06-06</strain>
    </source>
</reference>
<name>X0TKB5_9ZZZZ</name>